<proteinExistence type="predicted"/>
<evidence type="ECO:0000313" key="1">
    <source>
        <dbReference type="EMBL" id="KWV85359.1"/>
    </source>
</evidence>
<gene>
    <name evidence="1" type="ORF">PFLmoz3_04913</name>
</gene>
<comment type="caution">
    <text evidence="1">The sequence shown here is derived from an EMBL/GenBank/DDBJ whole genome shotgun (WGS) entry which is preliminary data.</text>
</comment>
<dbReference type="AlphaFoldDB" id="A0A120G6A5"/>
<protein>
    <submittedName>
        <fullName evidence="1">Uncharacterized protein</fullName>
    </submittedName>
</protein>
<dbReference type="EMBL" id="LCYA01000132">
    <property type="protein sequence ID" value="KWV85359.1"/>
    <property type="molecule type" value="Genomic_DNA"/>
</dbReference>
<dbReference type="Proteomes" id="UP000061348">
    <property type="component" value="Unassembled WGS sequence"/>
</dbReference>
<sequence>MLAPSMPINTHTVTSIMLRTWFITLPRSGFFTPQMSAVKMSSLNANSAMSTNSSSGTTLATVVTRLMNAASLMPRSTRKCTAHNSTDAAITAVGVLPSPKTGKK</sequence>
<evidence type="ECO:0000313" key="2">
    <source>
        <dbReference type="Proteomes" id="UP000061348"/>
    </source>
</evidence>
<reference evidence="1 2" key="1">
    <citation type="submission" date="2015-05" db="EMBL/GenBank/DDBJ databases">
        <title>A genomic and transcriptomic approach to investigate the blue pigment phenotype in Pseudomonas fluorescens.</title>
        <authorList>
            <person name="Andreani N.A."/>
            <person name="Cardazzo B."/>
        </authorList>
    </citation>
    <scope>NUCLEOTIDE SEQUENCE [LARGE SCALE GENOMIC DNA]</scope>
    <source>
        <strain evidence="1 2">Ps_22</strain>
    </source>
</reference>
<accession>A0A120G6A5</accession>
<name>A0A120G6A5_PSEFL</name>
<organism evidence="1 2">
    <name type="scientific">Pseudomonas fluorescens</name>
    <dbReference type="NCBI Taxonomy" id="294"/>
    <lineage>
        <taxon>Bacteria</taxon>
        <taxon>Pseudomonadati</taxon>
        <taxon>Pseudomonadota</taxon>
        <taxon>Gammaproteobacteria</taxon>
        <taxon>Pseudomonadales</taxon>
        <taxon>Pseudomonadaceae</taxon>
        <taxon>Pseudomonas</taxon>
    </lineage>
</organism>